<sequence>MDGRNRNTGSGPKEVRSVSSQTEGTVTIITVGNSAYPSNVVGVRQQQQQQQQQQQVPHSNRSSQLSLTPSSRMSIANSRSLSDRPPEPLRDGVQHFCEKHMDTIRKFISSLSARIPLPAKCSIVDGRHKRYVRLNFQCGIKGTNCLYGKQFFILNTKLPKTWIHLMFLAVQMHIQVEERVFSSIADSSGCLGSALVAGESLRWIQNANTMLMDISEAIPYIRFLGYGAQKSTKSSRSQPNSKSTISTSSLNPVEKTSPPHQDELDIADHADFSKLKLLLSNDVEQNPGPDQDALLQELHGDRYFDVFEFNAPRKYWACFMCNHPKKMSELMPDGSPVIAGQLKEKKGRWKFLKRWKNRYFTLSGSQITYSKSDSM</sequence>
<proteinExistence type="predicted"/>
<feature type="region of interest" description="Disordered" evidence="3">
    <location>
        <begin position="1"/>
        <end position="24"/>
    </location>
</feature>
<feature type="compositionally biased region" description="Basic and acidic residues" evidence="3">
    <location>
        <begin position="81"/>
        <end position="92"/>
    </location>
</feature>
<dbReference type="PANTHER" id="PTHR21630:SF10">
    <property type="entry name" value="VENTRICULAR ZONE-EXPRESSED PH DOMAIN-CONTAINING PROTEIN HOMOLOG 1"/>
    <property type="match status" value="1"/>
</dbReference>
<gene>
    <name evidence="5" type="ORF">MAR_005071</name>
</gene>
<evidence type="ECO:0000256" key="1">
    <source>
        <dbReference type="ARBA" id="ARBA00023136"/>
    </source>
</evidence>
<feature type="region of interest" description="Disordered" evidence="3">
    <location>
        <begin position="41"/>
        <end position="92"/>
    </location>
</feature>
<feature type="compositionally biased region" description="Polar residues" evidence="3">
    <location>
        <begin position="1"/>
        <end position="10"/>
    </location>
</feature>
<evidence type="ECO:0000259" key="4">
    <source>
        <dbReference type="PROSITE" id="PS50003"/>
    </source>
</evidence>
<dbReference type="PANTHER" id="PTHR21630">
    <property type="entry name" value="VEPH-A/MELTED"/>
    <property type="match status" value="1"/>
</dbReference>
<dbReference type="Proteomes" id="UP001164746">
    <property type="component" value="Chromosome 9"/>
</dbReference>
<feature type="region of interest" description="Disordered" evidence="3">
    <location>
        <begin position="231"/>
        <end position="263"/>
    </location>
</feature>
<comment type="subcellular location">
    <subcellularLocation>
        <location evidence="2">Endomembrane system</location>
        <topology evidence="2">Peripheral membrane protein</topology>
        <orientation evidence="2">Cytoplasmic side</orientation>
    </subcellularLocation>
</comment>
<accession>A0ABY7F6P4</accession>
<keyword evidence="6" id="KW-1185">Reference proteome</keyword>
<evidence type="ECO:0000256" key="3">
    <source>
        <dbReference type="SAM" id="MobiDB-lite"/>
    </source>
</evidence>
<evidence type="ECO:0000256" key="2">
    <source>
        <dbReference type="ARBA" id="ARBA00029433"/>
    </source>
</evidence>
<feature type="compositionally biased region" description="Polar residues" evidence="3">
    <location>
        <begin position="56"/>
        <end position="80"/>
    </location>
</feature>
<dbReference type="EMBL" id="CP111020">
    <property type="protein sequence ID" value="WAR14966.1"/>
    <property type="molecule type" value="Genomic_DNA"/>
</dbReference>
<dbReference type="PROSITE" id="PS50003">
    <property type="entry name" value="PH_DOMAIN"/>
    <property type="match status" value="1"/>
</dbReference>
<reference evidence="5" key="1">
    <citation type="submission" date="2022-11" db="EMBL/GenBank/DDBJ databases">
        <title>Centuries of genome instability and evolution in soft-shell clam transmissible cancer (bioRxiv).</title>
        <authorList>
            <person name="Hart S.F.M."/>
            <person name="Yonemitsu M.A."/>
            <person name="Giersch R.M."/>
            <person name="Beal B.F."/>
            <person name="Arriagada G."/>
            <person name="Davis B.W."/>
            <person name="Ostrander E.A."/>
            <person name="Goff S.P."/>
            <person name="Metzger M.J."/>
        </authorList>
    </citation>
    <scope>NUCLEOTIDE SEQUENCE</scope>
    <source>
        <strain evidence="5">MELC-2E11</strain>
        <tissue evidence="5">Siphon/mantle</tissue>
    </source>
</reference>
<organism evidence="5 6">
    <name type="scientific">Mya arenaria</name>
    <name type="common">Soft-shell clam</name>
    <dbReference type="NCBI Taxonomy" id="6604"/>
    <lineage>
        <taxon>Eukaryota</taxon>
        <taxon>Metazoa</taxon>
        <taxon>Spiralia</taxon>
        <taxon>Lophotrochozoa</taxon>
        <taxon>Mollusca</taxon>
        <taxon>Bivalvia</taxon>
        <taxon>Autobranchia</taxon>
        <taxon>Heteroconchia</taxon>
        <taxon>Euheterodonta</taxon>
        <taxon>Imparidentia</taxon>
        <taxon>Neoheterodontei</taxon>
        <taxon>Myida</taxon>
        <taxon>Myoidea</taxon>
        <taxon>Myidae</taxon>
        <taxon>Mya</taxon>
    </lineage>
</organism>
<feature type="compositionally biased region" description="Polar residues" evidence="3">
    <location>
        <begin position="231"/>
        <end position="251"/>
    </location>
</feature>
<feature type="domain" description="PH" evidence="4">
    <location>
        <begin position="335"/>
        <end position="375"/>
    </location>
</feature>
<evidence type="ECO:0000313" key="6">
    <source>
        <dbReference type="Proteomes" id="UP001164746"/>
    </source>
</evidence>
<feature type="compositionally biased region" description="Low complexity" evidence="3">
    <location>
        <begin position="45"/>
        <end position="55"/>
    </location>
</feature>
<dbReference type="InterPro" id="IPR039888">
    <property type="entry name" value="Melted-like"/>
</dbReference>
<evidence type="ECO:0000313" key="5">
    <source>
        <dbReference type="EMBL" id="WAR14966.1"/>
    </source>
</evidence>
<protein>
    <submittedName>
        <fullName evidence="5">MELT-like protein</fullName>
    </submittedName>
</protein>
<dbReference type="SUPFAM" id="SSF50729">
    <property type="entry name" value="PH domain-like"/>
    <property type="match status" value="1"/>
</dbReference>
<dbReference type="InterPro" id="IPR001849">
    <property type="entry name" value="PH_domain"/>
</dbReference>
<keyword evidence="1" id="KW-0472">Membrane</keyword>
<name>A0ABY7F6P4_MYAAR</name>